<gene>
    <name evidence="2" type="ORF">SBA_ch1_14250</name>
</gene>
<reference evidence="2" key="1">
    <citation type="submission" date="2018-07" db="EMBL/GenBank/DDBJ databases">
        <title>Complete genome sequence of Sphingomonas bisphenolicum strain AO1, a bisphenol A degradative bacterium isolated from Japanese farm field.</title>
        <authorList>
            <person name="Murakami M."/>
            <person name="Koh M."/>
            <person name="Koba S."/>
            <person name="Matsumura Y."/>
        </authorList>
    </citation>
    <scope>NUCLEOTIDE SEQUENCE</scope>
    <source>
        <strain evidence="2">AO1</strain>
    </source>
</reference>
<protein>
    <submittedName>
        <fullName evidence="2">Uncharacterized protein</fullName>
    </submittedName>
</protein>
<evidence type="ECO:0000313" key="3">
    <source>
        <dbReference type="Proteomes" id="UP001059971"/>
    </source>
</evidence>
<proteinExistence type="predicted"/>
<feature type="region of interest" description="Disordered" evidence="1">
    <location>
        <begin position="87"/>
        <end position="110"/>
    </location>
</feature>
<evidence type="ECO:0000313" key="2">
    <source>
        <dbReference type="EMBL" id="BBF69225.1"/>
    </source>
</evidence>
<dbReference type="RefSeq" id="WP_224547324.1">
    <property type="nucleotide sequence ID" value="NZ_AP018817.1"/>
</dbReference>
<name>A0ABM7G3L0_9SPHN</name>
<evidence type="ECO:0000256" key="1">
    <source>
        <dbReference type="SAM" id="MobiDB-lite"/>
    </source>
</evidence>
<dbReference type="EMBL" id="AP018817">
    <property type="protein sequence ID" value="BBF69225.1"/>
    <property type="molecule type" value="Genomic_DNA"/>
</dbReference>
<accession>A0ABM7G3L0</accession>
<organism evidence="2 3">
    <name type="scientific">Sphingomonas bisphenolicum</name>
    <dbReference type="NCBI Taxonomy" id="296544"/>
    <lineage>
        <taxon>Bacteria</taxon>
        <taxon>Pseudomonadati</taxon>
        <taxon>Pseudomonadota</taxon>
        <taxon>Alphaproteobacteria</taxon>
        <taxon>Sphingomonadales</taxon>
        <taxon>Sphingomonadaceae</taxon>
        <taxon>Sphingomonas</taxon>
    </lineage>
</organism>
<sequence>MFDCNDHAASLGIFVKELTAFDFDEAPVEIAQPRTALRMASQPHRRVPFSRASIAIMRESIDKRHGFPSTSGAVSREGKDCSIQAFSPNGVSAPHPGDNPSVIAAAARSN</sequence>
<keyword evidence="3" id="KW-1185">Reference proteome</keyword>
<dbReference type="Proteomes" id="UP001059971">
    <property type="component" value="Chromosome 1"/>
</dbReference>